<dbReference type="FunFam" id="3.40.50.12240:FF:000002">
    <property type="entry name" value="Flagellum-specific ATP synthase FliI"/>
    <property type="match status" value="1"/>
</dbReference>
<evidence type="ECO:0000313" key="19">
    <source>
        <dbReference type="EMBL" id="GEN58899.1"/>
    </source>
</evidence>
<evidence type="ECO:0000256" key="6">
    <source>
        <dbReference type="ARBA" id="ARBA00022448"/>
    </source>
</evidence>
<keyword evidence="8" id="KW-0547">Nucleotide-binding</keyword>
<evidence type="ECO:0000256" key="16">
    <source>
        <dbReference type="ARBA" id="ARBA00023310"/>
    </source>
</evidence>
<evidence type="ECO:0000256" key="5">
    <source>
        <dbReference type="ARBA" id="ARBA00020580"/>
    </source>
</evidence>
<evidence type="ECO:0000256" key="1">
    <source>
        <dbReference type="ARBA" id="ARBA00003290"/>
    </source>
</evidence>
<dbReference type="AlphaFoldDB" id="A0A511X7I3"/>
<dbReference type="InterPro" id="IPR000194">
    <property type="entry name" value="ATPase_F1/V1/A1_a/bsu_nucl-bd"/>
</dbReference>
<organism evidence="19 20">
    <name type="scientific">Acetobacter nitrogenifigens DSM 23921 = NBRC 105050</name>
    <dbReference type="NCBI Taxonomy" id="1120919"/>
    <lineage>
        <taxon>Bacteria</taxon>
        <taxon>Pseudomonadati</taxon>
        <taxon>Pseudomonadota</taxon>
        <taxon>Alphaproteobacteria</taxon>
        <taxon>Acetobacterales</taxon>
        <taxon>Acetobacteraceae</taxon>
        <taxon>Acetobacter</taxon>
    </lineage>
</organism>
<keyword evidence="14" id="KW-0406">Ion transport</keyword>
<protein>
    <recommendedName>
        <fullName evidence="5">Flagellum-specific ATP synthase</fullName>
        <ecNumber evidence="4">7.1.2.2</ecNumber>
    </recommendedName>
</protein>
<dbReference type="GO" id="GO:0044781">
    <property type="term" value="P:bacterial-type flagellum organization"/>
    <property type="evidence" value="ECO:0007669"/>
    <property type="project" value="UniProtKB-KW"/>
</dbReference>
<keyword evidence="11" id="KW-0067">ATP-binding</keyword>
<dbReference type="Gene3D" id="3.40.50.12240">
    <property type="match status" value="1"/>
</dbReference>
<dbReference type="EMBL" id="BJYF01000003">
    <property type="protein sequence ID" value="GEN58899.1"/>
    <property type="molecule type" value="Genomic_DNA"/>
</dbReference>
<evidence type="ECO:0000259" key="18">
    <source>
        <dbReference type="SMART" id="SM00382"/>
    </source>
</evidence>
<dbReference type="GO" id="GO:0009288">
    <property type="term" value="C:bacterial-type flagellum"/>
    <property type="evidence" value="ECO:0007669"/>
    <property type="project" value="InterPro"/>
</dbReference>
<dbReference type="InterPro" id="IPR005714">
    <property type="entry name" value="ATPase_T3SS_FliI/YscN"/>
</dbReference>
<dbReference type="PROSITE" id="PS00152">
    <property type="entry name" value="ATPASE_ALPHA_BETA"/>
    <property type="match status" value="1"/>
</dbReference>
<dbReference type="SUPFAM" id="SSF52540">
    <property type="entry name" value="P-loop containing nucleoside triphosphate hydrolases"/>
    <property type="match status" value="1"/>
</dbReference>
<dbReference type="NCBIfam" id="TIGR03498">
    <property type="entry name" value="FliI_clade3"/>
    <property type="match status" value="1"/>
</dbReference>
<dbReference type="GO" id="GO:0030254">
    <property type="term" value="P:protein secretion by the type III secretion system"/>
    <property type="evidence" value="ECO:0007669"/>
    <property type="project" value="InterPro"/>
</dbReference>
<keyword evidence="16" id="KW-0066">ATP synthesis</keyword>
<dbReference type="InterPro" id="IPR003593">
    <property type="entry name" value="AAA+_ATPase"/>
</dbReference>
<dbReference type="InterPro" id="IPR022426">
    <property type="entry name" value="FliI_clade3"/>
</dbReference>
<keyword evidence="6" id="KW-0813">Transport</keyword>
<sequence length="462" mass="48491">MSILDRISATCACIPAAVATARIASISGLAVTVNGLAGLASIGDRVTIVRRDGSETLAEIVGFSSKTARAMAFGSLDGVGAGAEVRLPVFIGARAPTPGGSLRVSEAWIGRIVDPLGRPLDGKGPLPPGPEWRAVRAAPPDATLRARLGPRIDLGVRAMNLFTTCRQGQRLGLFAGSGVGKSTLLSMLARNTACDVSVISLVGERGREVREFVEDDLGPEGLARSVVVVATSDAPPLMRREAAYAATAVAEYFRDRGKSALLLMDSVTRFCQALREIGLSTGEPPATRGYPPSVFAELPRLLERAGPGLAQADGAAGQITALFTVLVEGDDHNEPVADAVRGILDGHIVLDRKIGEAGRYPAIDVLRSLSRSVPGCNSGAENALTRRARSLMSVHADMADMIRLGAYRPGSDPRVDEAIALVPGIETVLAQDRRERSTLSASFDALRDVLREEPVPADVTPS</sequence>
<reference evidence="19 20" key="1">
    <citation type="submission" date="2019-07" db="EMBL/GenBank/DDBJ databases">
        <title>Whole genome shotgun sequence of Acetobacter nitrogenifigens NBRC 105050.</title>
        <authorList>
            <person name="Hosoyama A."/>
            <person name="Uohara A."/>
            <person name="Ohji S."/>
            <person name="Ichikawa N."/>
        </authorList>
    </citation>
    <scope>NUCLEOTIDE SEQUENCE [LARGE SCALE GENOMIC DNA]</scope>
    <source>
        <strain evidence="19 20">NBRC 105050</strain>
    </source>
</reference>
<dbReference type="InterPro" id="IPR004100">
    <property type="entry name" value="ATPase_F1/V1/A1_a/bsu_N"/>
</dbReference>
<dbReference type="STRING" id="1120919.GCA_000429165_00805"/>
<evidence type="ECO:0000256" key="14">
    <source>
        <dbReference type="ARBA" id="ARBA00023065"/>
    </source>
</evidence>
<evidence type="ECO:0000256" key="17">
    <source>
        <dbReference type="ARBA" id="ARBA00034006"/>
    </source>
</evidence>
<comment type="similarity">
    <text evidence="3">Belongs to the ATPase alpha/beta chains family.</text>
</comment>
<evidence type="ECO:0000256" key="11">
    <source>
        <dbReference type="ARBA" id="ARBA00022840"/>
    </source>
</evidence>
<evidence type="ECO:0000256" key="13">
    <source>
        <dbReference type="ARBA" id="ARBA00022967"/>
    </source>
</evidence>
<evidence type="ECO:0000256" key="15">
    <source>
        <dbReference type="ARBA" id="ARBA00023225"/>
    </source>
</evidence>
<comment type="function">
    <text evidence="1">Probable catalytic subunit of a protein translocase for flagellum-specific export, or a proton translocase involved in local circuits at the flagellum.</text>
</comment>
<evidence type="ECO:0000256" key="8">
    <source>
        <dbReference type="ARBA" id="ARBA00022741"/>
    </source>
</evidence>
<evidence type="ECO:0000256" key="4">
    <source>
        <dbReference type="ARBA" id="ARBA00012473"/>
    </source>
</evidence>
<keyword evidence="7" id="KW-0963">Cytoplasm</keyword>
<keyword evidence="9" id="KW-0375">Hydrogen ion transport</keyword>
<dbReference type="EC" id="7.1.2.2" evidence="4"/>
<dbReference type="GO" id="GO:0030257">
    <property type="term" value="C:type III protein secretion system complex"/>
    <property type="evidence" value="ECO:0007669"/>
    <property type="project" value="InterPro"/>
</dbReference>
<dbReference type="GO" id="GO:0005737">
    <property type="term" value="C:cytoplasm"/>
    <property type="evidence" value="ECO:0007669"/>
    <property type="project" value="UniProtKB-SubCell"/>
</dbReference>
<evidence type="ECO:0000256" key="7">
    <source>
        <dbReference type="ARBA" id="ARBA00022490"/>
    </source>
</evidence>
<comment type="subcellular location">
    <subcellularLocation>
        <location evidence="2">Cytoplasm</location>
    </subcellularLocation>
</comment>
<dbReference type="InterPro" id="IPR040627">
    <property type="entry name" value="T3SS_ATPase_C"/>
</dbReference>
<dbReference type="Pfam" id="PF18269">
    <property type="entry name" value="T3SS_ATPase_C"/>
    <property type="match status" value="1"/>
</dbReference>
<keyword evidence="20" id="KW-1185">Reference proteome</keyword>
<dbReference type="InterPro" id="IPR050053">
    <property type="entry name" value="ATPase_alpha/beta_chains"/>
</dbReference>
<keyword evidence="13" id="KW-1278">Translocase</keyword>
<dbReference type="GO" id="GO:0005524">
    <property type="term" value="F:ATP binding"/>
    <property type="evidence" value="ECO:0007669"/>
    <property type="project" value="UniProtKB-KW"/>
</dbReference>
<comment type="catalytic activity">
    <reaction evidence="17">
        <text>ATP + H2O + cellular proteinSide 1 = ADP + phosphate + cellular proteinSide 2.</text>
        <dbReference type="EC" id="7.4.2.8"/>
    </reaction>
</comment>
<dbReference type="Proteomes" id="UP000321635">
    <property type="component" value="Unassembled WGS sequence"/>
</dbReference>
<gene>
    <name evidence="19" type="primary">fliI</name>
    <name evidence="19" type="ORF">ANI02nite_07830</name>
</gene>
<evidence type="ECO:0000256" key="2">
    <source>
        <dbReference type="ARBA" id="ARBA00004496"/>
    </source>
</evidence>
<dbReference type="GO" id="GO:0008564">
    <property type="term" value="F:protein-exporting ATPase activity"/>
    <property type="evidence" value="ECO:0007669"/>
    <property type="project" value="UniProtKB-EC"/>
</dbReference>
<dbReference type="CDD" id="cd01136">
    <property type="entry name" value="ATPase_flagellum-secretory_path_III"/>
    <property type="match status" value="1"/>
</dbReference>
<proteinExistence type="inferred from homology"/>
<evidence type="ECO:0000256" key="9">
    <source>
        <dbReference type="ARBA" id="ARBA00022781"/>
    </source>
</evidence>
<evidence type="ECO:0000256" key="3">
    <source>
        <dbReference type="ARBA" id="ARBA00008936"/>
    </source>
</evidence>
<keyword evidence="15" id="KW-1006">Bacterial flagellum protein export</keyword>
<comment type="caution">
    <text evidence="19">The sequence shown here is derived from an EMBL/GenBank/DDBJ whole genome shotgun (WGS) entry which is preliminary data.</text>
</comment>
<evidence type="ECO:0000256" key="12">
    <source>
        <dbReference type="ARBA" id="ARBA00022927"/>
    </source>
</evidence>
<name>A0A511X7I3_9PROT</name>
<dbReference type="Pfam" id="PF00006">
    <property type="entry name" value="ATP-synt_ab"/>
    <property type="match status" value="1"/>
</dbReference>
<evidence type="ECO:0000256" key="10">
    <source>
        <dbReference type="ARBA" id="ARBA00022795"/>
    </source>
</evidence>
<dbReference type="SMART" id="SM00382">
    <property type="entry name" value="AAA"/>
    <property type="match status" value="1"/>
</dbReference>
<dbReference type="InterPro" id="IPR020003">
    <property type="entry name" value="ATPase_a/bsu_AS"/>
</dbReference>
<keyword evidence="12" id="KW-0653">Protein transport</keyword>
<dbReference type="OrthoDB" id="9801639at2"/>
<dbReference type="Pfam" id="PF02874">
    <property type="entry name" value="ATP-synt_ab_N"/>
    <property type="match status" value="1"/>
</dbReference>
<dbReference type="PANTHER" id="PTHR15184">
    <property type="entry name" value="ATP SYNTHASE"/>
    <property type="match status" value="1"/>
</dbReference>
<dbReference type="GO" id="GO:0016887">
    <property type="term" value="F:ATP hydrolysis activity"/>
    <property type="evidence" value="ECO:0007669"/>
    <property type="project" value="InterPro"/>
</dbReference>
<feature type="domain" description="AAA+ ATPase" evidence="18">
    <location>
        <begin position="167"/>
        <end position="355"/>
    </location>
</feature>
<dbReference type="NCBIfam" id="TIGR01026">
    <property type="entry name" value="fliI_yscN"/>
    <property type="match status" value="1"/>
</dbReference>
<dbReference type="InterPro" id="IPR027417">
    <property type="entry name" value="P-loop_NTPase"/>
</dbReference>
<keyword evidence="10" id="KW-1005">Bacterial flagellum biogenesis</keyword>
<dbReference type="GO" id="GO:0046933">
    <property type="term" value="F:proton-transporting ATP synthase activity, rotational mechanism"/>
    <property type="evidence" value="ECO:0007669"/>
    <property type="project" value="TreeGrafter"/>
</dbReference>
<accession>A0A511X7I3</accession>
<dbReference type="RefSeq" id="WP_035376148.1">
    <property type="nucleotide sequence ID" value="NZ_AUBI01000002.1"/>
</dbReference>
<dbReference type="PANTHER" id="PTHR15184:SF9">
    <property type="entry name" value="SPI-1 TYPE 3 SECRETION SYSTEM ATPASE"/>
    <property type="match status" value="1"/>
</dbReference>
<evidence type="ECO:0000313" key="20">
    <source>
        <dbReference type="Proteomes" id="UP000321635"/>
    </source>
</evidence>